<keyword evidence="11" id="KW-0472">Membrane</keyword>
<evidence type="ECO:0000256" key="18">
    <source>
        <dbReference type="ARBA" id="ARBA00043087"/>
    </source>
</evidence>
<dbReference type="InterPro" id="IPR001675">
    <property type="entry name" value="Glyco_trans_29"/>
</dbReference>
<evidence type="ECO:0000256" key="20">
    <source>
        <dbReference type="ARBA" id="ARBA00046001"/>
    </source>
</evidence>
<comment type="similarity">
    <text evidence="3">Belongs to the glycosyltransferase 29 family.</text>
</comment>
<keyword evidence="5" id="KW-0328">Glycosyltransferase</keyword>
<feature type="disulfide bond" evidence="21">
    <location>
        <begin position="140"/>
        <end position="290"/>
    </location>
</feature>
<reference evidence="23 24" key="1">
    <citation type="journal article" date="2018" name="Nat. Ecol. Evol.">
        <title>Shark genomes provide insights into elasmobranch evolution and the origin of vertebrates.</title>
        <authorList>
            <person name="Hara Y"/>
            <person name="Yamaguchi K"/>
            <person name="Onimaru K"/>
            <person name="Kadota M"/>
            <person name="Koyanagi M"/>
            <person name="Keeley SD"/>
            <person name="Tatsumi K"/>
            <person name="Tanaka K"/>
            <person name="Motone F"/>
            <person name="Kageyama Y"/>
            <person name="Nozu R"/>
            <person name="Adachi N"/>
            <person name="Nishimura O"/>
            <person name="Nakagawa R"/>
            <person name="Tanegashima C"/>
            <person name="Kiyatake I"/>
            <person name="Matsumoto R"/>
            <person name="Murakumo K"/>
            <person name="Nishida K"/>
            <person name="Terakita A"/>
            <person name="Kuratani S"/>
            <person name="Sato K"/>
            <person name="Hyodo S Kuraku.S."/>
        </authorList>
    </citation>
    <scope>NUCLEOTIDE SEQUENCE [LARGE SCALE GENOMIC DNA]</scope>
</reference>
<evidence type="ECO:0000256" key="17">
    <source>
        <dbReference type="ARBA" id="ARBA00042695"/>
    </source>
</evidence>
<sequence length="403" mass="46687">MRLHRKCWTLCTISIIVICFKTKDITRSEHQQTQMGDGEAIPTRLMINTSNKANRKNVLPRFEHSVEGWKNNASLVIKIRKDILRFLDAERDISVVKSSLKPGDIIHYVLDRRRTLNISHNLHRLLPEVSPMKNKRFSTCAVVGNSGILLGSGCGKEIDSHEFIIRCNLAPLVEYANDVGLKSDFVTMNPSVVQRAFGSLRNETDREKFVNRLTVLNDSVLWIPAFMVKGGEKYVEYVNELILKNRLNIQTAYPSLRLIHAVRGYWLTNKIYIKRPSTGLLMYTLATRFCDEIHLYGYWPFPKDSKGTPVKYHYYDNLKYRYFSNAGPHRMPLEFKTLKSLHDKGALKLTTGKCVKQKDMEPNQRQGMYTFSQTFQPFFMVIEGTPHFHLNQLDQGIIRRNQK</sequence>
<evidence type="ECO:0000313" key="23">
    <source>
        <dbReference type="EMBL" id="GCC30043.1"/>
    </source>
</evidence>
<dbReference type="InterPro" id="IPR038578">
    <property type="entry name" value="GT29-like_sf"/>
</dbReference>
<dbReference type="Gene3D" id="3.90.1480.20">
    <property type="entry name" value="Glycosyl transferase family 29"/>
    <property type="match status" value="1"/>
</dbReference>
<evidence type="ECO:0000256" key="8">
    <source>
        <dbReference type="ARBA" id="ARBA00022968"/>
    </source>
</evidence>
<dbReference type="Pfam" id="PF00777">
    <property type="entry name" value="Glyco_transf_29"/>
    <property type="match status" value="1"/>
</dbReference>
<feature type="chain" id="PRO_5019093005" description="CMP-N-acetylneuraminate-poly-alpha-2,8-sialyltransferase" evidence="22">
    <location>
        <begin position="20"/>
        <end position="403"/>
    </location>
</feature>
<keyword evidence="6" id="KW-0808">Transferase</keyword>
<protein>
    <recommendedName>
        <fullName evidence="14">CMP-N-acetylneuraminate-poly-alpha-2,8-sialyltransferase</fullName>
    </recommendedName>
    <alternativeName>
        <fullName evidence="15">Alpha-2,8-sialyltransferase 8D</fullName>
    </alternativeName>
    <alternativeName>
        <fullName evidence="18">Polysialyltransferase-1</fullName>
    </alternativeName>
    <alternativeName>
        <fullName evidence="17">Sialyltransferase 8D</fullName>
    </alternativeName>
    <alternativeName>
        <fullName evidence="16">Sialyltransferase St8Sia IV</fullName>
    </alternativeName>
</protein>
<keyword evidence="9" id="KW-1133">Transmembrane helix</keyword>
<evidence type="ECO:0000256" key="6">
    <source>
        <dbReference type="ARBA" id="ARBA00022679"/>
    </source>
</evidence>
<evidence type="ECO:0000256" key="4">
    <source>
        <dbReference type="ARBA" id="ARBA00022525"/>
    </source>
</evidence>
<evidence type="ECO:0000256" key="3">
    <source>
        <dbReference type="ARBA" id="ARBA00006003"/>
    </source>
</evidence>
<keyword evidence="7" id="KW-0812">Transmembrane</keyword>
<evidence type="ECO:0000256" key="13">
    <source>
        <dbReference type="ARBA" id="ARBA00023180"/>
    </source>
</evidence>
<feature type="signal peptide" evidence="22">
    <location>
        <begin position="1"/>
        <end position="19"/>
    </location>
</feature>
<dbReference type="GO" id="GO:0000139">
    <property type="term" value="C:Golgi membrane"/>
    <property type="evidence" value="ECO:0007669"/>
    <property type="project" value="UniProtKB-SubCell"/>
</dbReference>
<keyword evidence="10" id="KW-0333">Golgi apparatus</keyword>
<comment type="catalytic activity">
    <reaction evidence="19">
        <text>[N-acetyl-alpha-D-neuraminosyl-(2-&gt;8)](n) + CMP-N-acetyl-beta-neuraminate = [N-acetyl-alpha-D-neuraminosyl-(2-&gt;8)](n+1) + CMP + H(+)</text>
        <dbReference type="Rhea" id="RHEA:77367"/>
        <dbReference type="Rhea" id="RHEA-COMP:14315"/>
        <dbReference type="Rhea" id="RHEA-COMP:18878"/>
        <dbReference type="ChEBI" id="CHEBI:15378"/>
        <dbReference type="ChEBI" id="CHEBI:57812"/>
        <dbReference type="ChEBI" id="CHEBI:60377"/>
        <dbReference type="ChEBI" id="CHEBI:139252"/>
    </reaction>
    <physiologicalReaction direction="left-to-right" evidence="19">
        <dbReference type="Rhea" id="RHEA:77368"/>
    </physiologicalReaction>
</comment>
<dbReference type="PIRSF" id="PIRSF005557">
    <property type="entry name" value="Sialyl_trans"/>
    <property type="match status" value="1"/>
</dbReference>
<evidence type="ECO:0000256" key="11">
    <source>
        <dbReference type="ARBA" id="ARBA00023136"/>
    </source>
</evidence>
<dbReference type="GO" id="GO:0003828">
    <property type="term" value="F:alpha-N-acetylneuraminate alpha-2,8-sialyltransferase activity"/>
    <property type="evidence" value="ECO:0007669"/>
    <property type="project" value="TreeGrafter"/>
</dbReference>
<dbReference type="PANTHER" id="PTHR11987:SF48">
    <property type="entry name" value="CMP-N-ACETYLNEURAMINATE-POLY-ALPHA-2,8-SIALYLTRANSFERASE"/>
    <property type="match status" value="1"/>
</dbReference>
<evidence type="ECO:0000256" key="1">
    <source>
        <dbReference type="ARBA" id="ARBA00004323"/>
    </source>
</evidence>
<evidence type="ECO:0000256" key="15">
    <source>
        <dbReference type="ARBA" id="ARBA00041985"/>
    </source>
</evidence>
<dbReference type="AlphaFoldDB" id="A0A401SI69"/>
<dbReference type="STRING" id="137246.A0A401SI69"/>
<gene>
    <name evidence="23" type="ORF">chiPu_0008487</name>
</gene>
<organism evidence="23 24">
    <name type="scientific">Chiloscyllium punctatum</name>
    <name type="common">Brownbanded bambooshark</name>
    <name type="synonym">Hemiscyllium punctatum</name>
    <dbReference type="NCBI Taxonomy" id="137246"/>
    <lineage>
        <taxon>Eukaryota</taxon>
        <taxon>Metazoa</taxon>
        <taxon>Chordata</taxon>
        <taxon>Craniata</taxon>
        <taxon>Vertebrata</taxon>
        <taxon>Chondrichthyes</taxon>
        <taxon>Elasmobranchii</taxon>
        <taxon>Galeomorphii</taxon>
        <taxon>Galeoidea</taxon>
        <taxon>Orectolobiformes</taxon>
        <taxon>Hemiscylliidae</taxon>
        <taxon>Chiloscyllium</taxon>
    </lineage>
</organism>
<evidence type="ECO:0000256" key="21">
    <source>
        <dbReference type="PIRSR" id="PIRSR005557-2"/>
    </source>
</evidence>
<keyword evidence="4" id="KW-0964">Secreted</keyword>
<evidence type="ECO:0000256" key="14">
    <source>
        <dbReference type="ARBA" id="ARBA00040169"/>
    </source>
</evidence>
<comment type="function">
    <text evidence="20">Catalyzes the transfer of a sialic acid from a CMP-linked sialic acid donor onto a terminal alpha-2,3-, alpha-2,6-, or alpha-2,8-linked sialic acid of an N-linked glycan protein acceptor through alpha-2,8-linkages. Therefore, participates in polysialic acid synthesis on various sialylated N-acetyllactosaminyl oligosaccharides, including NCAM1 N-glycans, FETUB N-glycans and AHSG. It is noteworthy that alpha-2,3-linked sialic acid is apparently a better acceptor than alpha-2,6-linked sialic acid.</text>
</comment>
<keyword evidence="13" id="KW-0325">Glycoprotein</keyword>
<keyword evidence="12" id="KW-1015">Disulfide bond</keyword>
<evidence type="ECO:0000313" key="24">
    <source>
        <dbReference type="Proteomes" id="UP000287033"/>
    </source>
</evidence>
<dbReference type="InterPro" id="IPR050943">
    <property type="entry name" value="Glycosyltr_29_Sialyltrsf"/>
</dbReference>
<dbReference type="GO" id="GO:0005576">
    <property type="term" value="C:extracellular region"/>
    <property type="evidence" value="ECO:0007669"/>
    <property type="project" value="UniProtKB-SubCell"/>
</dbReference>
<proteinExistence type="inferred from homology"/>
<dbReference type="Proteomes" id="UP000287033">
    <property type="component" value="Unassembled WGS sequence"/>
</dbReference>
<dbReference type="GO" id="GO:0006491">
    <property type="term" value="P:N-glycan processing"/>
    <property type="evidence" value="ECO:0007669"/>
    <property type="project" value="TreeGrafter"/>
</dbReference>
<evidence type="ECO:0000256" key="5">
    <source>
        <dbReference type="ARBA" id="ARBA00022676"/>
    </source>
</evidence>
<evidence type="ECO:0000256" key="9">
    <source>
        <dbReference type="ARBA" id="ARBA00022989"/>
    </source>
</evidence>
<keyword evidence="22" id="KW-0732">Signal</keyword>
<comment type="caution">
    <text evidence="23">The sequence shown here is derived from an EMBL/GenBank/DDBJ whole genome shotgun (WGS) entry which is preliminary data.</text>
</comment>
<dbReference type="EMBL" id="BEZZ01000279">
    <property type="protein sequence ID" value="GCC30043.1"/>
    <property type="molecule type" value="Genomic_DNA"/>
</dbReference>
<evidence type="ECO:0000256" key="16">
    <source>
        <dbReference type="ARBA" id="ARBA00042536"/>
    </source>
</evidence>
<dbReference type="InterPro" id="IPR012163">
    <property type="entry name" value="Sialyl_trans"/>
</dbReference>
<evidence type="ECO:0000256" key="19">
    <source>
        <dbReference type="ARBA" id="ARBA00044463"/>
    </source>
</evidence>
<dbReference type="FunFam" id="3.90.1480.20:FF:000001">
    <property type="entry name" value="ST8 alpha-N-acetyl-neuraminide alpha-2,8-sialyltransferase 2"/>
    <property type="match status" value="1"/>
</dbReference>
<dbReference type="GO" id="GO:0009311">
    <property type="term" value="P:oligosaccharide metabolic process"/>
    <property type="evidence" value="ECO:0007669"/>
    <property type="project" value="TreeGrafter"/>
</dbReference>
<comment type="subcellular location">
    <subcellularLocation>
        <location evidence="1">Golgi apparatus membrane</location>
        <topology evidence="1">Single-pass type II membrane protein</topology>
    </subcellularLocation>
    <subcellularLocation>
        <location evidence="2">Secreted</location>
    </subcellularLocation>
</comment>
<dbReference type="OrthoDB" id="10264956at2759"/>
<keyword evidence="8" id="KW-0735">Signal-anchor</keyword>
<evidence type="ECO:0000256" key="7">
    <source>
        <dbReference type="ARBA" id="ARBA00022692"/>
    </source>
</evidence>
<keyword evidence="24" id="KW-1185">Reference proteome</keyword>
<evidence type="ECO:0000256" key="10">
    <source>
        <dbReference type="ARBA" id="ARBA00023034"/>
    </source>
</evidence>
<evidence type="ECO:0000256" key="12">
    <source>
        <dbReference type="ARBA" id="ARBA00023157"/>
    </source>
</evidence>
<dbReference type="OMA" id="HAAEGWK"/>
<accession>A0A401SI69</accession>
<dbReference type="PANTHER" id="PTHR11987">
    <property type="entry name" value="ALPHA-2,8-SIALYLTRANSFERASE"/>
    <property type="match status" value="1"/>
</dbReference>
<evidence type="ECO:0000256" key="2">
    <source>
        <dbReference type="ARBA" id="ARBA00004613"/>
    </source>
</evidence>
<evidence type="ECO:0000256" key="22">
    <source>
        <dbReference type="SAM" id="SignalP"/>
    </source>
</evidence>
<name>A0A401SI69_CHIPU</name>